<proteinExistence type="predicted"/>
<keyword evidence="2" id="KW-0418">Kinase</keyword>
<dbReference type="SUPFAM" id="SSF56112">
    <property type="entry name" value="Protein kinase-like (PK-like)"/>
    <property type="match status" value="1"/>
</dbReference>
<sequence length="326" mass="37326">MASLRSQFEERPVLFPRDVFINDRYDLELSRKKINNVITLGIGDYEAKYLNGNKPGSKGAHSNVIRLVSLGSGQPAGMFIMKICAYDIDDADNDNILNLFSREIKALELARDNKCKRVIELIEKGLCRIGKYDYMYYVMEYADSDLSNHLLSGNLKPQQKVLICYDLLRGLRELHNIGVYHRDIKHDNLLMCNNECKVADLGLVKFRQETHPELKKRLGAYGWEAPEAINKYYAERNISWKASYTAGVDCIVDDKSDVFQLGKVFWYIFTNKIPVGQLELVNMPIEDSEDIFDAIRKMLLQDKSSRPNVEEAISLFLPIAKRLGVA</sequence>
<comment type="caution">
    <text evidence="2">The sequence shown here is derived from an EMBL/GenBank/DDBJ whole genome shotgun (WGS) entry which is preliminary data.</text>
</comment>
<evidence type="ECO:0000313" key="2">
    <source>
        <dbReference type="EMBL" id="MBC6610957.1"/>
    </source>
</evidence>
<dbReference type="InterPro" id="IPR008271">
    <property type="entry name" value="Ser/Thr_kinase_AS"/>
</dbReference>
<evidence type="ECO:0000313" key="3">
    <source>
        <dbReference type="Proteomes" id="UP000622017"/>
    </source>
</evidence>
<dbReference type="CDD" id="cd00180">
    <property type="entry name" value="PKc"/>
    <property type="match status" value="1"/>
</dbReference>
<evidence type="ECO:0000259" key="1">
    <source>
        <dbReference type="PROSITE" id="PS50011"/>
    </source>
</evidence>
<dbReference type="PANTHER" id="PTHR44167:SF30">
    <property type="entry name" value="PHOSPHORYLASE KINASE"/>
    <property type="match status" value="1"/>
</dbReference>
<dbReference type="Proteomes" id="UP000622017">
    <property type="component" value="Unassembled WGS sequence"/>
</dbReference>
<dbReference type="SMART" id="SM00220">
    <property type="entry name" value="S_TKc"/>
    <property type="match status" value="1"/>
</dbReference>
<dbReference type="PROSITE" id="PS00108">
    <property type="entry name" value="PROTEIN_KINASE_ST"/>
    <property type="match status" value="1"/>
</dbReference>
<gene>
    <name evidence="2" type="ORF">H8B15_08480</name>
</gene>
<name>A0ABR7MIR1_9BACT</name>
<dbReference type="InterPro" id="IPR000719">
    <property type="entry name" value="Prot_kinase_dom"/>
</dbReference>
<organism evidence="2 3">
    <name type="scientific">Hymenobacter citatus</name>
    <dbReference type="NCBI Taxonomy" id="2763506"/>
    <lineage>
        <taxon>Bacteria</taxon>
        <taxon>Pseudomonadati</taxon>
        <taxon>Bacteroidota</taxon>
        <taxon>Cytophagia</taxon>
        <taxon>Cytophagales</taxon>
        <taxon>Hymenobacteraceae</taxon>
        <taxon>Hymenobacter</taxon>
    </lineage>
</organism>
<dbReference type="Pfam" id="PF00069">
    <property type="entry name" value="Pkinase"/>
    <property type="match status" value="1"/>
</dbReference>
<accession>A0ABR7MIR1</accession>
<dbReference type="Gene3D" id="1.10.510.10">
    <property type="entry name" value="Transferase(Phosphotransferase) domain 1"/>
    <property type="match status" value="1"/>
</dbReference>
<dbReference type="EMBL" id="JACSCY010000005">
    <property type="protein sequence ID" value="MBC6610957.1"/>
    <property type="molecule type" value="Genomic_DNA"/>
</dbReference>
<dbReference type="RefSeq" id="WP_187319249.1">
    <property type="nucleotide sequence ID" value="NZ_JACSCY010000005.1"/>
</dbReference>
<keyword evidence="2" id="KW-0808">Transferase</keyword>
<reference evidence="2 3" key="1">
    <citation type="submission" date="2020-08" db="EMBL/GenBank/DDBJ databases">
        <title>Hymenobacter sp.</title>
        <authorList>
            <person name="Kim M.K."/>
        </authorList>
    </citation>
    <scope>NUCLEOTIDE SEQUENCE [LARGE SCALE GENOMIC DNA]</scope>
    <source>
        <strain evidence="2 3">BT507</strain>
    </source>
</reference>
<dbReference type="GO" id="GO:0016301">
    <property type="term" value="F:kinase activity"/>
    <property type="evidence" value="ECO:0007669"/>
    <property type="project" value="UniProtKB-KW"/>
</dbReference>
<dbReference type="InterPro" id="IPR011009">
    <property type="entry name" value="Kinase-like_dom_sf"/>
</dbReference>
<dbReference type="PROSITE" id="PS50011">
    <property type="entry name" value="PROTEIN_KINASE_DOM"/>
    <property type="match status" value="1"/>
</dbReference>
<feature type="domain" description="Protein kinase" evidence="1">
    <location>
        <begin position="34"/>
        <end position="317"/>
    </location>
</feature>
<keyword evidence="3" id="KW-1185">Reference proteome</keyword>
<protein>
    <submittedName>
        <fullName evidence="2">Protein kinase family protein</fullName>
    </submittedName>
</protein>
<dbReference type="PANTHER" id="PTHR44167">
    <property type="entry name" value="OVARIAN-SPECIFIC SERINE/THREONINE-PROTEIN KINASE LOK-RELATED"/>
    <property type="match status" value="1"/>
</dbReference>